<evidence type="ECO:0000313" key="6">
    <source>
        <dbReference type="Proteomes" id="UP001208692"/>
    </source>
</evidence>
<dbReference type="InterPro" id="IPR051319">
    <property type="entry name" value="Oligoribo/pAp-PDE_c-di-AMP_PDE"/>
</dbReference>
<dbReference type="InterPro" id="IPR003156">
    <property type="entry name" value="DHHA1_dom"/>
</dbReference>
<dbReference type="PANTHER" id="PTHR47618:SF1">
    <property type="entry name" value="BIFUNCTIONAL OLIGORIBONUCLEASE AND PAP PHOSPHATASE NRNA"/>
    <property type="match status" value="1"/>
</dbReference>
<evidence type="ECO:0000313" key="4">
    <source>
        <dbReference type="EMBL" id="GJM53509.1"/>
    </source>
</evidence>
<dbReference type="RefSeq" id="WP_264845766.1">
    <property type="nucleotide sequence ID" value="NZ_BPMA01000014.1"/>
</dbReference>
<gene>
    <name evidence="3" type="primary">fjo19</name>
    <name evidence="3" type="ORF">RCZ15_21530</name>
    <name evidence="4" type="ORF">RCZ16_18250</name>
</gene>
<feature type="domain" description="DHHA1" evidence="2">
    <location>
        <begin position="238"/>
        <end position="332"/>
    </location>
</feature>
<dbReference type="SUPFAM" id="SSF64182">
    <property type="entry name" value="DHH phosphoesterases"/>
    <property type="match status" value="1"/>
</dbReference>
<sequence>MNLQDIKILTELLVKRPKISIIPHKNPDGDAIGSCLALYQYLRKKQHDVCVVSPTDYPDFLKWLPDNDSVLVFTNNSQEALNQIANSELIFTLDFNSLYRADTLTEALQASKADFVMIDHHQQPDTYAAVTYSDSTASSTCELIYKFIEKLGDVELIDQDIATCLYTGIMTDTGSFKYSLTTATTHRIVASLIEKGANPSLISTNVFDSYSIDRLQLLGKALDNLVFIEQYQTAYITLSANDLKQFNFQKGDTEGVVNYGLRIKQADLAVIFIEEENEKIIKISFRSKGNLDVNVLARKYFSGGGHINASGGRSEESLEDTLAYFLKILPEFLSLPEAYNSTI</sequence>
<dbReference type="Gene3D" id="3.10.310.30">
    <property type="match status" value="1"/>
</dbReference>
<reference evidence="3 6" key="1">
    <citation type="submission" date="2021-11" db="EMBL/GenBank/DDBJ databases">
        <title>Draft genome sequence of Capnocytophaga sp. strain KC07075 isolated from cat oral cavity.</title>
        <authorList>
            <person name="Suzuki M."/>
            <person name="Imaoka K."/>
            <person name="Kimura M."/>
            <person name="Morikawa S."/>
            <person name="Maeda K."/>
        </authorList>
    </citation>
    <scope>NUCLEOTIDE SEQUENCE</scope>
    <source>
        <strain evidence="3">KC07075</strain>
        <strain evidence="4 6">KC07079</strain>
    </source>
</reference>
<dbReference type="EMBL" id="BQKA01000042">
    <property type="protein sequence ID" value="GJM51180.1"/>
    <property type="molecule type" value="Genomic_DNA"/>
</dbReference>
<accession>A0AAV5AXR2</accession>
<evidence type="ECO:0000313" key="5">
    <source>
        <dbReference type="Proteomes" id="UP001207736"/>
    </source>
</evidence>
<protein>
    <submittedName>
        <fullName evidence="3">Exopolyphosphatase</fullName>
    </submittedName>
</protein>
<organism evidence="3 5">
    <name type="scientific">Capnocytophaga catalasegens</name>
    <dbReference type="NCBI Taxonomy" id="1004260"/>
    <lineage>
        <taxon>Bacteria</taxon>
        <taxon>Pseudomonadati</taxon>
        <taxon>Bacteroidota</taxon>
        <taxon>Flavobacteriia</taxon>
        <taxon>Flavobacteriales</taxon>
        <taxon>Flavobacteriaceae</taxon>
        <taxon>Capnocytophaga</taxon>
    </lineage>
</organism>
<dbReference type="Proteomes" id="UP001208692">
    <property type="component" value="Unassembled WGS sequence"/>
</dbReference>
<dbReference type="EMBL" id="BQKB01000042">
    <property type="protein sequence ID" value="GJM53509.1"/>
    <property type="molecule type" value="Genomic_DNA"/>
</dbReference>
<dbReference type="PANTHER" id="PTHR47618">
    <property type="entry name" value="BIFUNCTIONAL OLIGORIBONUCLEASE AND PAP PHOSPHATASE NRNA"/>
    <property type="match status" value="1"/>
</dbReference>
<feature type="domain" description="DDH" evidence="1">
    <location>
        <begin position="18"/>
        <end position="169"/>
    </location>
</feature>
<dbReference type="AlphaFoldDB" id="A0AAV5AXR2"/>
<comment type="caution">
    <text evidence="3">The sequence shown here is derived from an EMBL/GenBank/DDBJ whole genome shotgun (WGS) entry which is preliminary data.</text>
</comment>
<name>A0AAV5AXR2_9FLAO</name>
<evidence type="ECO:0000259" key="1">
    <source>
        <dbReference type="Pfam" id="PF01368"/>
    </source>
</evidence>
<proteinExistence type="predicted"/>
<dbReference type="Pfam" id="PF02272">
    <property type="entry name" value="DHHA1"/>
    <property type="match status" value="1"/>
</dbReference>
<dbReference type="Pfam" id="PF01368">
    <property type="entry name" value="DHH"/>
    <property type="match status" value="1"/>
</dbReference>
<dbReference type="InterPro" id="IPR038763">
    <property type="entry name" value="DHH_sf"/>
</dbReference>
<dbReference type="GO" id="GO:0003676">
    <property type="term" value="F:nucleic acid binding"/>
    <property type="evidence" value="ECO:0007669"/>
    <property type="project" value="InterPro"/>
</dbReference>
<evidence type="ECO:0000259" key="2">
    <source>
        <dbReference type="Pfam" id="PF02272"/>
    </source>
</evidence>
<keyword evidence="6" id="KW-1185">Reference proteome</keyword>
<dbReference type="Gene3D" id="3.90.1640.10">
    <property type="entry name" value="inorganic pyrophosphatase (n-terminal core)"/>
    <property type="match status" value="1"/>
</dbReference>
<dbReference type="InterPro" id="IPR001667">
    <property type="entry name" value="DDH_dom"/>
</dbReference>
<dbReference type="Proteomes" id="UP001207736">
    <property type="component" value="Unassembled WGS sequence"/>
</dbReference>
<evidence type="ECO:0000313" key="3">
    <source>
        <dbReference type="EMBL" id="GJM51180.1"/>
    </source>
</evidence>